<evidence type="ECO:0000313" key="2">
    <source>
        <dbReference type="WBParaSite" id="nRc.2.0.1.t46408-RA"/>
    </source>
</evidence>
<accession>A0A915L7F4</accession>
<proteinExistence type="predicted"/>
<reference evidence="2" key="1">
    <citation type="submission" date="2022-11" db="UniProtKB">
        <authorList>
            <consortium name="WormBaseParasite"/>
        </authorList>
    </citation>
    <scope>IDENTIFICATION</scope>
</reference>
<sequence>MTMTGAQTLAPIAQQQPVANAFGEMLRAINDNVSIIEALPFPTATAPQSPKIGVLCKVHPCMVLVIDFPSEKLILSQEDVE</sequence>
<keyword evidence="1" id="KW-1185">Reference proteome</keyword>
<dbReference type="AlphaFoldDB" id="A0A915L7F4"/>
<evidence type="ECO:0000313" key="1">
    <source>
        <dbReference type="Proteomes" id="UP000887565"/>
    </source>
</evidence>
<dbReference type="Proteomes" id="UP000887565">
    <property type="component" value="Unplaced"/>
</dbReference>
<protein>
    <submittedName>
        <fullName evidence="2">Uncharacterized protein</fullName>
    </submittedName>
</protein>
<dbReference type="WBParaSite" id="nRc.2.0.1.t46408-RA">
    <property type="protein sequence ID" value="nRc.2.0.1.t46408-RA"/>
    <property type="gene ID" value="nRc.2.0.1.g46408"/>
</dbReference>
<organism evidence="1 2">
    <name type="scientific">Romanomermis culicivorax</name>
    <name type="common">Nematode worm</name>
    <dbReference type="NCBI Taxonomy" id="13658"/>
    <lineage>
        <taxon>Eukaryota</taxon>
        <taxon>Metazoa</taxon>
        <taxon>Ecdysozoa</taxon>
        <taxon>Nematoda</taxon>
        <taxon>Enoplea</taxon>
        <taxon>Dorylaimia</taxon>
        <taxon>Mermithida</taxon>
        <taxon>Mermithoidea</taxon>
        <taxon>Mermithidae</taxon>
        <taxon>Romanomermis</taxon>
    </lineage>
</organism>
<name>A0A915L7F4_ROMCU</name>